<evidence type="ECO:0000313" key="9">
    <source>
        <dbReference type="EMBL" id="CAC9922221.1"/>
    </source>
</evidence>
<dbReference type="AlphaFoldDB" id="A0A6V6XYJ2"/>
<accession>A0A6V6XYJ2</accession>
<evidence type="ECO:0000256" key="5">
    <source>
        <dbReference type="ARBA" id="ARBA00022989"/>
    </source>
</evidence>
<dbReference type="GO" id="GO:0015254">
    <property type="term" value="F:glycerol channel activity"/>
    <property type="evidence" value="ECO:0007669"/>
    <property type="project" value="TreeGrafter"/>
</dbReference>
<organism evidence="9 10">
    <name type="scientific">Aedoeadaptatus nemausensis</name>
    <dbReference type="NCBI Taxonomy" id="2582829"/>
    <lineage>
        <taxon>Bacteria</taxon>
        <taxon>Bacillati</taxon>
        <taxon>Bacillota</taxon>
        <taxon>Tissierellia</taxon>
        <taxon>Tissierellales</taxon>
        <taxon>Peptoniphilaceae</taxon>
        <taxon>Aedoeadaptatus</taxon>
    </lineage>
</organism>
<dbReference type="InterPro" id="IPR022357">
    <property type="entry name" value="MIP_CS"/>
</dbReference>
<evidence type="ECO:0000256" key="2">
    <source>
        <dbReference type="ARBA" id="ARBA00006175"/>
    </source>
</evidence>
<keyword evidence="4 7" id="KW-0812">Transmembrane</keyword>
<dbReference type="InterPro" id="IPR000425">
    <property type="entry name" value="MIP"/>
</dbReference>
<evidence type="ECO:0000313" key="10">
    <source>
        <dbReference type="Proteomes" id="UP000586454"/>
    </source>
</evidence>
<feature type="transmembrane region" description="Helical" evidence="8">
    <location>
        <begin position="95"/>
        <end position="115"/>
    </location>
</feature>
<gene>
    <name evidence="9" type="primary">glpF</name>
    <name evidence="9" type="ORF">PEPNEM18_00028</name>
</gene>
<dbReference type="PANTHER" id="PTHR43829">
    <property type="entry name" value="AQUAPORIN OR AQUAGLYCEROPORIN RELATED"/>
    <property type="match status" value="1"/>
</dbReference>
<keyword evidence="10" id="KW-1185">Reference proteome</keyword>
<evidence type="ECO:0000256" key="7">
    <source>
        <dbReference type="RuleBase" id="RU000477"/>
    </source>
</evidence>
<evidence type="ECO:0000256" key="4">
    <source>
        <dbReference type="ARBA" id="ARBA00022692"/>
    </source>
</evidence>
<feature type="transmembrane region" description="Helical" evidence="8">
    <location>
        <begin position="156"/>
        <end position="176"/>
    </location>
</feature>
<dbReference type="GO" id="GO:0015250">
    <property type="term" value="F:water channel activity"/>
    <property type="evidence" value="ECO:0007669"/>
    <property type="project" value="TreeGrafter"/>
</dbReference>
<feature type="transmembrane region" description="Helical" evidence="8">
    <location>
        <begin position="188"/>
        <end position="207"/>
    </location>
</feature>
<reference evidence="9 10" key="1">
    <citation type="submission" date="2020-06" db="EMBL/GenBank/DDBJ databases">
        <authorList>
            <person name="Criscuolo A."/>
        </authorList>
    </citation>
    <scope>NUCLEOTIDE SEQUENCE [LARGE SCALE GENOMIC DNA]</scope>
    <source>
        <strain evidence="9">1804121828</strain>
    </source>
</reference>
<name>A0A6V6XYJ2_9FIRM</name>
<comment type="similarity">
    <text evidence="2 7">Belongs to the MIP/aquaporin (TC 1.A.8) family.</text>
</comment>
<evidence type="ECO:0000256" key="1">
    <source>
        <dbReference type="ARBA" id="ARBA00004141"/>
    </source>
</evidence>
<feature type="transmembrane region" description="Helical" evidence="8">
    <location>
        <begin position="22"/>
        <end position="42"/>
    </location>
</feature>
<dbReference type="RefSeq" id="WP_246285842.1">
    <property type="nucleotide sequence ID" value="NZ_CAIJCS010000007.1"/>
</dbReference>
<dbReference type="InterPro" id="IPR050363">
    <property type="entry name" value="MIP/Aquaporin"/>
</dbReference>
<keyword evidence="6 8" id="KW-0472">Membrane</keyword>
<comment type="caution">
    <text evidence="9">The sequence shown here is derived from an EMBL/GenBank/DDBJ whole genome shotgun (WGS) entry which is preliminary data.</text>
</comment>
<protein>
    <submittedName>
        <fullName evidence="9">Glycerol uptake facilitator protein</fullName>
    </submittedName>
</protein>
<dbReference type="InterPro" id="IPR023271">
    <property type="entry name" value="Aquaporin-like"/>
</dbReference>
<dbReference type="Pfam" id="PF00230">
    <property type="entry name" value="MIP"/>
    <property type="match status" value="1"/>
</dbReference>
<feature type="transmembrane region" description="Helical" evidence="8">
    <location>
        <begin position="48"/>
        <end position="66"/>
    </location>
</feature>
<dbReference type="PRINTS" id="PR00783">
    <property type="entry name" value="MINTRINSICP"/>
</dbReference>
<dbReference type="Gene3D" id="1.20.1080.10">
    <property type="entry name" value="Glycerol uptake facilitator protein"/>
    <property type="match status" value="1"/>
</dbReference>
<feature type="transmembrane region" description="Helical" evidence="8">
    <location>
        <begin position="239"/>
        <end position="257"/>
    </location>
</feature>
<evidence type="ECO:0000256" key="8">
    <source>
        <dbReference type="SAM" id="Phobius"/>
    </source>
</evidence>
<dbReference type="Proteomes" id="UP000586454">
    <property type="component" value="Unassembled WGS sequence"/>
</dbReference>
<dbReference type="EMBL" id="CAIJCS010000007">
    <property type="protein sequence ID" value="CAC9922221.1"/>
    <property type="molecule type" value="Genomic_DNA"/>
</dbReference>
<sequence>MSDNQTQCCGYSPTTRGWTGEFIGTFLMCFFGIGAVATATLYSAHTGPFQVGIIWGIAIAIAIYATRNLSCAHFNPAVTLAMCISKRSSWRIFPVYLTAQLLGAIVASIVLWIFFKDSSLAAMAAENIDFSVASAPSSIWCEVFPNTTKGVISTPVAAFAEGFGVFILVIIIFSMTEGCNLGRPSDDIFPLFIGLTISCLIATIGPMTNAGLNPARDIGPRIVGFFAGWKDVAFSSDAMIVYVLAPFIGGALAALIFTKIIEPIQSSTSNTNCC</sequence>
<dbReference type="PROSITE" id="PS00221">
    <property type="entry name" value="MIP"/>
    <property type="match status" value="1"/>
</dbReference>
<keyword evidence="3 7" id="KW-0813">Transport</keyword>
<dbReference type="SUPFAM" id="SSF81338">
    <property type="entry name" value="Aquaporin-like"/>
    <property type="match status" value="1"/>
</dbReference>
<dbReference type="GO" id="GO:0005886">
    <property type="term" value="C:plasma membrane"/>
    <property type="evidence" value="ECO:0007669"/>
    <property type="project" value="TreeGrafter"/>
</dbReference>
<proteinExistence type="inferred from homology"/>
<keyword evidence="5 8" id="KW-1133">Transmembrane helix</keyword>
<evidence type="ECO:0000256" key="6">
    <source>
        <dbReference type="ARBA" id="ARBA00023136"/>
    </source>
</evidence>
<comment type="subcellular location">
    <subcellularLocation>
        <location evidence="1">Membrane</location>
        <topology evidence="1">Multi-pass membrane protein</topology>
    </subcellularLocation>
</comment>
<evidence type="ECO:0000256" key="3">
    <source>
        <dbReference type="ARBA" id="ARBA00022448"/>
    </source>
</evidence>
<dbReference type="PANTHER" id="PTHR43829:SF9">
    <property type="entry name" value="AQUAPORIN-9"/>
    <property type="match status" value="1"/>
</dbReference>